<keyword evidence="7" id="KW-1185">Reference proteome</keyword>
<evidence type="ECO:0000259" key="6">
    <source>
        <dbReference type="PROSITE" id="PS50278"/>
    </source>
</evidence>
<feature type="chain" id="PRO_5046023003" evidence="5">
    <location>
        <begin position="19"/>
        <end position="162"/>
    </location>
</feature>
<dbReference type="Gene3D" id="2.10.90.10">
    <property type="entry name" value="Cystine-knot cytokines"/>
    <property type="match status" value="1"/>
</dbReference>
<dbReference type="PANTHER" id="PTHR11633">
    <property type="entry name" value="PLATELET-DERIVED GROWTH FACTOR"/>
    <property type="match status" value="1"/>
</dbReference>
<reference evidence="8" key="1">
    <citation type="submission" date="2025-08" db="UniProtKB">
        <authorList>
            <consortium name="RefSeq"/>
        </authorList>
    </citation>
    <scope>IDENTIFICATION</scope>
    <source>
        <tissue evidence="8">Muscle</tissue>
    </source>
</reference>
<evidence type="ECO:0000313" key="7">
    <source>
        <dbReference type="Proteomes" id="UP000694941"/>
    </source>
</evidence>
<comment type="similarity">
    <text evidence="1">Belongs to the PDGF/VEGF growth factor family.</text>
</comment>
<dbReference type="PANTHER" id="PTHR11633:SF1">
    <property type="entry name" value="LD28763P"/>
    <property type="match status" value="1"/>
</dbReference>
<dbReference type="SUPFAM" id="SSF57501">
    <property type="entry name" value="Cystine-knot cytokines"/>
    <property type="match status" value="1"/>
</dbReference>
<gene>
    <name evidence="8" type="primary">LOC111088259</name>
</gene>
<sequence>MLFLTLVALALGLRVGIAMNSKHELNRVTTTEATVKHQIPETLLIKLKDVSNVSEFVNHYLTGYPFHVPSREVHVAYLFDGKDDDDEEEKTTKPSQAFSMDDIASPAGCEPEYQKIEFPVSRDPLTVLWPTCTRVKRCSGCCPSHLLECVPTHNSTASFKVD</sequence>
<dbReference type="InterPro" id="IPR029034">
    <property type="entry name" value="Cystine-knot_cytokine"/>
</dbReference>
<evidence type="ECO:0000256" key="4">
    <source>
        <dbReference type="SAM" id="MobiDB-lite"/>
    </source>
</evidence>
<dbReference type="Pfam" id="PF00341">
    <property type="entry name" value="PDGF"/>
    <property type="match status" value="1"/>
</dbReference>
<evidence type="ECO:0000256" key="1">
    <source>
        <dbReference type="ARBA" id="ARBA00006686"/>
    </source>
</evidence>
<dbReference type="Proteomes" id="UP000694941">
    <property type="component" value="Unplaced"/>
</dbReference>
<dbReference type="PROSITE" id="PS50278">
    <property type="entry name" value="PDGF_2"/>
    <property type="match status" value="1"/>
</dbReference>
<dbReference type="InterPro" id="IPR000072">
    <property type="entry name" value="PDGF/VEGF_dom"/>
</dbReference>
<evidence type="ECO:0000256" key="3">
    <source>
        <dbReference type="ARBA" id="ARBA00023246"/>
    </source>
</evidence>
<feature type="signal peptide" evidence="5">
    <location>
        <begin position="1"/>
        <end position="18"/>
    </location>
</feature>
<evidence type="ECO:0000313" key="8">
    <source>
        <dbReference type="RefSeq" id="XP_022253532.1"/>
    </source>
</evidence>
<evidence type="ECO:0000256" key="2">
    <source>
        <dbReference type="ARBA" id="ARBA00023030"/>
    </source>
</evidence>
<dbReference type="RefSeq" id="XP_022253532.1">
    <property type="nucleotide sequence ID" value="XM_022397824.1"/>
</dbReference>
<feature type="region of interest" description="Disordered" evidence="4">
    <location>
        <begin position="84"/>
        <end position="103"/>
    </location>
</feature>
<name>A0ABM1TCC6_LIMPO</name>
<keyword evidence="3" id="KW-0497">Mitogen</keyword>
<proteinExistence type="inferred from homology"/>
<evidence type="ECO:0000256" key="5">
    <source>
        <dbReference type="SAM" id="SignalP"/>
    </source>
</evidence>
<feature type="domain" description="Platelet-derived growth factor (PDGF) family profile" evidence="6">
    <location>
        <begin position="117"/>
        <end position="162"/>
    </location>
</feature>
<protein>
    <submittedName>
        <fullName evidence="8">Uncharacterized protein LOC111088259</fullName>
    </submittedName>
</protein>
<dbReference type="GeneID" id="111088259"/>
<organism evidence="7 8">
    <name type="scientific">Limulus polyphemus</name>
    <name type="common">Atlantic horseshoe crab</name>
    <dbReference type="NCBI Taxonomy" id="6850"/>
    <lineage>
        <taxon>Eukaryota</taxon>
        <taxon>Metazoa</taxon>
        <taxon>Ecdysozoa</taxon>
        <taxon>Arthropoda</taxon>
        <taxon>Chelicerata</taxon>
        <taxon>Merostomata</taxon>
        <taxon>Xiphosura</taxon>
        <taxon>Limulidae</taxon>
        <taxon>Limulus</taxon>
    </lineage>
</organism>
<keyword evidence="5" id="KW-0732">Signal</keyword>
<keyword evidence="2" id="KW-0339">Growth factor</keyword>
<accession>A0ABM1TCC6</accession>